<dbReference type="GO" id="GO:0005634">
    <property type="term" value="C:nucleus"/>
    <property type="evidence" value="ECO:0007669"/>
    <property type="project" value="UniProtKB-SubCell"/>
</dbReference>
<comment type="subcellular location">
    <subcellularLocation>
        <location evidence="1">Nucleus</location>
    </subcellularLocation>
</comment>
<organism evidence="3">
    <name type="scientific">Oryza meridionalis</name>
    <dbReference type="NCBI Taxonomy" id="40149"/>
    <lineage>
        <taxon>Eukaryota</taxon>
        <taxon>Viridiplantae</taxon>
        <taxon>Streptophyta</taxon>
        <taxon>Embryophyta</taxon>
        <taxon>Tracheophyta</taxon>
        <taxon>Spermatophyta</taxon>
        <taxon>Magnoliopsida</taxon>
        <taxon>Liliopsida</taxon>
        <taxon>Poales</taxon>
        <taxon>Poaceae</taxon>
        <taxon>BOP clade</taxon>
        <taxon>Oryzoideae</taxon>
        <taxon>Oryzeae</taxon>
        <taxon>Oryzinae</taxon>
        <taxon>Oryza</taxon>
    </lineage>
</organism>
<sequence length="137" mass="14804">QTEAELLCALQQLEFTVDAIRVTEIGTAVKPLRKHVSKQIRQLGDRQCWSCHGLRSCVRNGSCSQSITGSCRLGSWLTAGSCRLVADATVTVTSASSFLASLGAPAPPFLLLLPDGAADEEEDWIRKPLSWTSSDEK</sequence>
<dbReference type="Gene3D" id="1.20.930.10">
    <property type="entry name" value="Conserved domain common to transcription factors TFIIS, elongin A, CRSP70"/>
    <property type="match status" value="1"/>
</dbReference>
<dbReference type="STRING" id="40149.A0A0E0CUR1"/>
<dbReference type="AlphaFoldDB" id="A0A0E0CUR1"/>
<dbReference type="EnsemblPlants" id="OMERI03G02470.1">
    <property type="protein sequence ID" value="OMERI03G02470.1"/>
    <property type="gene ID" value="OMERI03G02470"/>
</dbReference>
<dbReference type="InterPro" id="IPR035441">
    <property type="entry name" value="TFIIS/LEDGF_dom_sf"/>
</dbReference>
<evidence type="ECO:0000313" key="3">
    <source>
        <dbReference type="EnsemblPlants" id="OMERI03G02470.1"/>
    </source>
</evidence>
<dbReference type="InterPro" id="IPR017923">
    <property type="entry name" value="TFIIS_N"/>
</dbReference>
<evidence type="ECO:0000259" key="2">
    <source>
        <dbReference type="PROSITE" id="PS51319"/>
    </source>
</evidence>
<dbReference type="HOGENOM" id="CLU_1870432_0_0_1"/>
<dbReference type="Gramene" id="OMERI03G02470.1">
    <property type="protein sequence ID" value="OMERI03G02470.1"/>
    <property type="gene ID" value="OMERI03G02470"/>
</dbReference>
<dbReference type="SUPFAM" id="SSF47676">
    <property type="entry name" value="Conserved domain common to transcription factors TFIIS, elongin A, CRSP70"/>
    <property type="match status" value="1"/>
</dbReference>
<reference evidence="3" key="1">
    <citation type="submission" date="2015-04" db="UniProtKB">
        <authorList>
            <consortium name="EnsemblPlants"/>
        </authorList>
    </citation>
    <scope>IDENTIFICATION</scope>
</reference>
<proteinExistence type="predicted"/>
<dbReference type="PROSITE" id="PS51319">
    <property type="entry name" value="TFIIS_N"/>
    <property type="match status" value="1"/>
</dbReference>
<reference evidence="3" key="2">
    <citation type="submission" date="2018-05" db="EMBL/GenBank/DDBJ databases">
        <title>OmerRS3 (Oryza meridionalis Reference Sequence Version 3).</title>
        <authorList>
            <person name="Zhang J."/>
            <person name="Kudrna D."/>
            <person name="Lee S."/>
            <person name="Talag J."/>
            <person name="Welchert J."/>
            <person name="Wing R.A."/>
        </authorList>
    </citation>
    <scope>NUCLEOTIDE SEQUENCE [LARGE SCALE GENOMIC DNA]</scope>
    <source>
        <strain evidence="3">cv. OR44</strain>
    </source>
</reference>
<feature type="domain" description="TFIIS N-terminal" evidence="2">
    <location>
        <begin position="1"/>
        <end position="56"/>
    </location>
</feature>
<keyword evidence="4" id="KW-1185">Reference proteome</keyword>
<evidence type="ECO:0000313" key="4">
    <source>
        <dbReference type="Proteomes" id="UP000008021"/>
    </source>
</evidence>
<dbReference type="Pfam" id="PF08711">
    <property type="entry name" value="Med26"/>
    <property type="match status" value="1"/>
</dbReference>
<dbReference type="Proteomes" id="UP000008021">
    <property type="component" value="Chromosome 3"/>
</dbReference>
<accession>A0A0E0CUR1</accession>
<protein>
    <recommendedName>
        <fullName evidence="2">TFIIS N-terminal domain-containing protein</fullName>
    </recommendedName>
</protein>
<keyword evidence="1" id="KW-0539">Nucleus</keyword>
<evidence type="ECO:0000256" key="1">
    <source>
        <dbReference type="PROSITE-ProRule" id="PRU00649"/>
    </source>
</evidence>
<name>A0A0E0CUR1_9ORYZ</name>